<dbReference type="InterPro" id="IPR019401">
    <property type="entry name" value="Znf_CHCC"/>
</dbReference>
<dbReference type="AlphaFoldDB" id="A0A382A4R8"/>
<evidence type="ECO:0000313" key="2">
    <source>
        <dbReference type="EMBL" id="SVA96505.1"/>
    </source>
</evidence>
<dbReference type="Gene3D" id="2.60.260.40">
    <property type="entry name" value="q5lls5 like domains"/>
    <property type="match status" value="1"/>
</dbReference>
<evidence type="ECO:0000259" key="1">
    <source>
        <dbReference type="Pfam" id="PF10276"/>
    </source>
</evidence>
<reference evidence="2" key="1">
    <citation type="submission" date="2018-05" db="EMBL/GenBank/DDBJ databases">
        <authorList>
            <person name="Lanie J.A."/>
            <person name="Ng W.-L."/>
            <person name="Kazmierczak K.M."/>
            <person name="Andrzejewski T.M."/>
            <person name="Davidsen T.M."/>
            <person name="Wayne K.J."/>
            <person name="Tettelin H."/>
            <person name="Glass J.I."/>
            <person name="Rusch D."/>
            <person name="Podicherti R."/>
            <person name="Tsui H.-C.T."/>
            <person name="Winkler M.E."/>
        </authorList>
    </citation>
    <scope>NUCLEOTIDE SEQUENCE</scope>
</reference>
<proteinExistence type="predicted"/>
<feature type="domain" description="Zinc finger CHCC-type" evidence="1">
    <location>
        <begin position="43"/>
        <end position="79"/>
    </location>
</feature>
<gene>
    <name evidence="2" type="ORF">METZ01_LOCUS149359</name>
</gene>
<protein>
    <recommendedName>
        <fullName evidence="1">Zinc finger CHCC-type domain-containing protein</fullName>
    </recommendedName>
</protein>
<dbReference type="Pfam" id="PF10276">
    <property type="entry name" value="zf-CHCC"/>
    <property type="match status" value="1"/>
</dbReference>
<sequence length="89" mass="10757">MYHKKRDCSCGRSPTGKCIGWHRLTEEEYQKKSKVSVKNEKLFYCEGDPELHYSEKHPIVYYTFNGKNPVRCEYCNMLYYYKEINDKNI</sequence>
<organism evidence="2">
    <name type="scientific">marine metagenome</name>
    <dbReference type="NCBI Taxonomy" id="408172"/>
    <lineage>
        <taxon>unclassified sequences</taxon>
        <taxon>metagenomes</taxon>
        <taxon>ecological metagenomes</taxon>
    </lineage>
</organism>
<accession>A0A382A4R8</accession>
<dbReference type="EMBL" id="UINC01023904">
    <property type="protein sequence ID" value="SVA96505.1"/>
    <property type="molecule type" value="Genomic_DNA"/>
</dbReference>
<name>A0A382A4R8_9ZZZZ</name>